<proteinExistence type="predicted"/>
<dbReference type="Proteomes" id="UP001434737">
    <property type="component" value="Chromosome"/>
</dbReference>
<sequence>MSFLVGADLIYILFNNGIEVDLQGVEYNPRSIGHYYLKDTKHLPKFLKFLELHLLQTDSILEYYSRGNTPYNTYKKVTTLLLFIGKFKDKLMNNNIQENLKLR</sequence>
<dbReference type="EMBL" id="CP145316">
    <property type="protein sequence ID" value="XAM18579.1"/>
    <property type="molecule type" value="Genomic_DNA"/>
</dbReference>
<dbReference type="RefSeq" id="WP_300447870.1">
    <property type="nucleotide sequence ID" value="NZ_CP145316.1"/>
</dbReference>
<evidence type="ECO:0000313" key="1">
    <source>
        <dbReference type="EMBL" id="XAM18579.1"/>
    </source>
</evidence>
<evidence type="ECO:0000313" key="2">
    <source>
        <dbReference type="Proteomes" id="UP001434737"/>
    </source>
</evidence>
<gene>
    <name evidence="1" type="ORF">V3I05_02550</name>
</gene>
<reference evidence="1 2" key="1">
    <citation type="submission" date="2024-02" db="EMBL/GenBank/DDBJ databases">
        <title>Genome and pathogenicity analysis of Helicobacter mastomyrinus isolated from mice.</title>
        <authorList>
            <person name="Zhu L."/>
        </authorList>
    </citation>
    <scope>NUCLEOTIDE SEQUENCE [LARGE SCALE GENOMIC DNA]</scope>
    <source>
        <strain evidence="1 2">Hm-17</strain>
    </source>
</reference>
<name>A0ABZ3F841_9HELI</name>
<accession>A0ABZ3F841</accession>
<keyword evidence="2" id="KW-1185">Reference proteome</keyword>
<protein>
    <submittedName>
        <fullName evidence="1">Uncharacterized protein</fullName>
    </submittedName>
</protein>
<organism evidence="1 2">
    <name type="scientific">Helicobacter mastomyrinus</name>
    <dbReference type="NCBI Taxonomy" id="287948"/>
    <lineage>
        <taxon>Bacteria</taxon>
        <taxon>Pseudomonadati</taxon>
        <taxon>Campylobacterota</taxon>
        <taxon>Epsilonproteobacteria</taxon>
        <taxon>Campylobacterales</taxon>
        <taxon>Helicobacteraceae</taxon>
        <taxon>Helicobacter</taxon>
    </lineage>
</organism>